<evidence type="ECO:0000259" key="9">
    <source>
        <dbReference type="Pfam" id="PF06144"/>
    </source>
</evidence>
<dbReference type="Pfam" id="PF06144">
    <property type="entry name" value="DNA_pol3_delta"/>
    <property type="match status" value="1"/>
</dbReference>
<name>A0A841RH16_9SPIO</name>
<comment type="catalytic activity">
    <reaction evidence="8">
        <text>DNA(n) + a 2'-deoxyribonucleoside 5'-triphosphate = DNA(n+1) + diphosphate</text>
        <dbReference type="Rhea" id="RHEA:22508"/>
        <dbReference type="Rhea" id="RHEA-COMP:17339"/>
        <dbReference type="Rhea" id="RHEA-COMP:17340"/>
        <dbReference type="ChEBI" id="CHEBI:33019"/>
        <dbReference type="ChEBI" id="CHEBI:61560"/>
        <dbReference type="ChEBI" id="CHEBI:173112"/>
        <dbReference type="EC" id="2.7.7.7"/>
    </reaction>
</comment>
<keyword evidence="4 11" id="KW-0548">Nucleotidyltransferase</keyword>
<evidence type="ECO:0000256" key="3">
    <source>
        <dbReference type="ARBA" id="ARBA00022679"/>
    </source>
</evidence>
<dbReference type="EMBL" id="JACHGJ010000011">
    <property type="protein sequence ID" value="MBB6482310.1"/>
    <property type="molecule type" value="Genomic_DNA"/>
</dbReference>
<evidence type="ECO:0000256" key="2">
    <source>
        <dbReference type="ARBA" id="ARBA00017703"/>
    </source>
</evidence>
<evidence type="ECO:0000256" key="1">
    <source>
        <dbReference type="ARBA" id="ARBA00012417"/>
    </source>
</evidence>
<dbReference type="GO" id="GO:0003677">
    <property type="term" value="F:DNA binding"/>
    <property type="evidence" value="ECO:0007669"/>
    <property type="project" value="InterPro"/>
</dbReference>
<gene>
    <name evidence="11" type="ORF">HNR50_004003</name>
</gene>
<dbReference type="InterPro" id="IPR010372">
    <property type="entry name" value="DNA_pol3_delta_N"/>
</dbReference>
<dbReference type="InterPro" id="IPR027417">
    <property type="entry name" value="P-loop_NTPase"/>
</dbReference>
<evidence type="ECO:0000313" key="11">
    <source>
        <dbReference type="EMBL" id="MBB6482310.1"/>
    </source>
</evidence>
<evidence type="ECO:0000256" key="6">
    <source>
        <dbReference type="ARBA" id="ARBA00022932"/>
    </source>
</evidence>
<dbReference type="RefSeq" id="WP_184748547.1">
    <property type="nucleotide sequence ID" value="NZ_JACHGJ010000011.1"/>
</dbReference>
<dbReference type="Gene3D" id="1.20.272.10">
    <property type="match status" value="1"/>
</dbReference>
<keyword evidence="12" id="KW-1185">Reference proteome</keyword>
<organism evidence="11 12">
    <name type="scientific">Spirochaeta isovalerica</name>
    <dbReference type="NCBI Taxonomy" id="150"/>
    <lineage>
        <taxon>Bacteria</taxon>
        <taxon>Pseudomonadati</taxon>
        <taxon>Spirochaetota</taxon>
        <taxon>Spirochaetia</taxon>
        <taxon>Spirochaetales</taxon>
        <taxon>Spirochaetaceae</taxon>
        <taxon>Spirochaeta</taxon>
    </lineage>
</organism>
<dbReference type="PANTHER" id="PTHR34388">
    <property type="entry name" value="DNA POLYMERASE III SUBUNIT DELTA"/>
    <property type="match status" value="1"/>
</dbReference>
<evidence type="ECO:0000256" key="4">
    <source>
        <dbReference type="ARBA" id="ARBA00022695"/>
    </source>
</evidence>
<evidence type="ECO:0000256" key="8">
    <source>
        <dbReference type="ARBA" id="ARBA00049244"/>
    </source>
</evidence>
<dbReference type="InterPro" id="IPR008921">
    <property type="entry name" value="DNA_pol3_clamp-load_cplx_C"/>
</dbReference>
<protein>
    <recommendedName>
        <fullName evidence="2">DNA polymerase III subunit delta</fullName>
        <ecNumber evidence="1">2.7.7.7</ecNumber>
    </recommendedName>
</protein>
<dbReference type="Proteomes" id="UP000587760">
    <property type="component" value="Unassembled WGS sequence"/>
</dbReference>
<dbReference type="SUPFAM" id="SSF48019">
    <property type="entry name" value="post-AAA+ oligomerization domain-like"/>
    <property type="match status" value="1"/>
</dbReference>
<dbReference type="Gene3D" id="3.40.50.300">
    <property type="entry name" value="P-loop containing nucleotide triphosphate hydrolases"/>
    <property type="match status" value="1"/>
</dbReference>
<dbReference type="InterPro" id="IPR005790">
    <property type="entry name" value="DNA_polIII_delta"/>
</dbReference>
<keyword evidence="6" id="KW-0239">DNA-directed DNA polymerase</keyword>
<evidence type="ECO:0000313" key="12">
    <source>
        <dbReference type="Proteomes" id="UP000587760"/>
    </source>
</evidence>
<sequence>MSKQTFLLLGPENGEKKDFVKNQEKALISKFGETEKFRFYPYDTEISEIVSIMRNGSLFSSHKIVTINNCEDIKKKSAVDQLVEYLKSPSEDVTLFLLSDANKIDAKIEKVIKKENKKIFWELFENRKRDWVISFFRKRNLSIDPEAVELLLEMIDNNTDSMRNDCEKLAFYFKEGDRISEDDIENFLYHSREENVFTLFEKVCRRDLEASLDVLNSIVLARETQPVQLLSGLLWQFRNLLSLSTMLSRRVPQPEALLKSNIRGKKSQKTYLEGTRNFRIHELEKIITLTMDYDNRLRSVRTEMQDSVVEMYLYNCIRKMA</sequence>
<dbReference type="EC" id="2.7.7.7" evidence="1"/>
<feature type="domain" description="DNA polymerase III delta subunit-like C-terminal" evidence="10">
    <location>
        <begin position="193"/>
        <end position="314"/>
    </location>
</feature>
<proteinExistence type="inferred from homology"/>
<dbReference type="Gene3D" id="1.10.8.60">
    <property type="match status" value="1"/>
</dbReference>
<comment type="similarity">
    <text evidence="7">Belongs to the DNA polymerase HolA subunit family.</text>
</comment>
<evidence type="ECO:0000256" key="5">
    <source>
        <dbReference type="ARBA" id="ARBA00022705"/>
    </source>
</evidence>
<comment type="caution">
    <text evidence="11">The sequence shown here is derived from an EMBL/GenBank/DDBJ whole genome shotgun (WGS) entry which is preliminary data.</text>
</comment>
<dbReference type="GO" id="GO:0003887">
    <property type="term" value="F:DNA-directed DNA polymerase activity"/>
    <property type="evidence" value="ECO:0007669"/>
    <property type="project" value="UniProtKB-KW"/>
</dbReference>
<dbReference type="InterPro" id="IPR048466">
    <property type="entry name" value="DNA_pol3_delta-like_C"/>
</dbReference>
<evidence type="ECO:0000259" key="10">
    <source>
        <dbReference type="Pfam" id="PF21694"/>
    </source>
</evidence>
<dbReference type="Pfam" id="PF21694">
    <property type="entry name" value="DNA_pol3_delta_C"/>
    <property type="match status" value="1"/>
</dbReference>
<dbReference type="AlphaFoldDB" id="A0A841RH16"/>
<feature type="domain" description="DNA polymerase III delta N-terminal" evidence="9">
    <location>
        <begin position="26"/>
        <end position="114"/>
    </location>
</feature>
<evidence type="ECO:0000256" key="7">
    <source>
        <dbReference type="ARBA" id="ARBA00034754"/>
    </source>
</evidence>
<reference evidence="11 12" key="1">
    <citation type="submission" date="2020-08" db="EMBL/GenBank/DDBJ databases">
        <title>Genomic Encyclopedia of Type Strains, Phase IV (KMG-IV): sequencing the most valuable type-strain genomes for metagenomic binning, comparative biology and taxonomic classification.</title>
        <authorList>
            <person name="Goeker M."/>
        </authorList>
    </citation>
    <scope>NUCLEOTIDE SEQUENCE [LARGE SCALE GENOMIC DNA]</scope>
    <source>
        <strain evidence="11 12">DSM 2461</strain>
    </source>
</reference>
<accession>A0A841RH16</accession>
<dbReference type="GO" id="GO:0006261">
    <property type="term" value="P:DNA-templated DNA replication"/>
    <property type="evidence" value="ECO:0007669"/>
    <property type="project" value="TreeGrafter"/>
</dbReference>
<dbReference type="NCBIfam" id="TIGR01128">
    <property type="entry name" value="holA"/>
    <property type="match status" value="1"/>
</dbReference>
<dbReference type="PANTHER" id="PTHR34388:SF1">
    <property type="entry name" value="DNA POLYMERASE III SUBUNIT DELTA"/>
    <property type="match status" value="1"/>
</dbReference>
<dbReference type="GO" id="GO:0009360">
    <property type="term" value="C:DNA polymerase III complex"/>
    <property type="evidence" value="ECO:0007669"/>
    <property type="project" value="InterPro"/>
</dbReference>
<keyword evidence="5" id="KW-0235">DNA replication</keyword>
<dbReference type="SUPFAM" id="SSF52540">
    <property type="entry name" value="P-loop containing nucleoside triphosphate hydrolases"/>
    <property type="match status" value="1"/>
</dbReference>
<keyword evidence="3 11" id="KW-0808">Transferase</keyword>